<keyword evidence="3" id="KW-1185">Reference proteome</keyword>
<feature type="transmembrane region" description="Helical" evidence="1">
    <location>
        <begin position="46"/>
        <end position="70"/>
    </location>
</feature>
<dbReference type="Proteomes" id="UP001164305">
    <property type="component" value="Chromosome"/>
</dbReference>
<evidence type="ECO:0000313" key="3">
    <source>
        <dbReference type="Proteomes" id="UP001164305"/>
    </source>
</evidence>
<keyword evidence="1" id="KW-1133">Transmembrane helix</keyword>
<proteinExistence type="predicted"/>
<gene>
    <name evidence="2" type="ORF">BRM3_06725</name>
</gene>
<evidence type="ECO:0000313" key="2">
    <source>
        <dbReference type="EMBL" id="UYG18095.1"/>
    </source>
</evidence>
<dbReference type="EMBL" id="CP107020">
    <property type="protein sequence ID" value="UYG18095.1"/>
    <property type="molecule type" value="Genomic_DNA"/>
</dbReference>
<keyword evidence="1" id="KW-0472">Membrane</keyword>
<dbReference type="RefSeq" id="WP_263595299.1">
    <property type="nucleotide sequence ID" value="NZ_CP107020.1"/>
</dbReference>
<reference evidence="2" key="1">
    <citation type="submission" date="2022-10" db="EMBL/GenBank/DDBJ databases">
        <title>Whole-Genome Sequencing of Brachybacterium huguangmaarense BRM-3, Isolated from Betula schmidtii.</title>
        <authorList>
            <person name="Haam D."/>
        </authorList>
    </citation>
    <scope>NUCLEOTIDE SEQUENCE</scope>
    <source>
        <strain evidence="2">BRM-3</strain>
    </source>
</reference>
<accession>A0ABY6G4F5</accession>
<sequence>MGAVYEALRCVVRLTDARRRIPGGDIMTTPNAVARPGAGMRKWGKILAIVGAIMLVVCVVVGVILAVTGIGRAAGTADKGTTFTGSTSVTLEAGQKVQLYAPDDAATPMCEVTPADKVGDAPVQSSEVTSGGVTWESFDGFSATEASSYQITCDGTTQVLAAPPVSIGGIFAGVGGILLGVLGGGLGLVMLIVGLVLFFIGRGKAKQAGVA</sequence>
<organism evidence="2 3">
    <name type="scientific">Brachybacterium huguangmaarense</name>
    <dbReference type="NCBI Taxonomy" id="1652028"/>
    <lineage>
        <taxon>Bacteria</taxon>
        <taxon>Bacillati</taxon>
        <taxon>Actinomycetota</taxon>
        <taxon>Actinomycetes</taxon>
        <taxon>Micrococcales</taxon>
        <taxon>Dermabacteraceae</taxon>
        <taxon>Brachybacterium</taxon>
    </lineage>
</organism>
<evidence type="ECO:0000256" key="1">
    <source>
        <dbReference type="SAM" id="Phobius"/>
    </source>
</evidence>
<name>A0ABY6G4F5_9MICO</name>
<keyword evidence="1" id="KW-0812">Transmembrane</keyword>
<feature type="transmembrane region" description="Helical" evidence="1">
    <location>
        <begin position="170"/>
        <end position="200"/>
    </location>
</feature>
<protein>
    <submittedName>
        <fullName evidence="2">Uncharacterized protein</fullName>
    </submittedName>
</protein>